<dbReference type="OrthoDB" id="9772607at2"/>
<keyword evidence="2" id="KW-0238">DNA-binding</keyword>
<dbReference type="PANTHER" id="PTHR47893">
    <property type="entry name" value="REGULATORY PROTEIN PCHR"/>
    <property type="match status" value="1"/>
</dbReference>
<evidence type="ECO:0000256" key="2">
    <source>
        <dbReference type="ARBA" id="ARBA00023125"/>
    </source>
</evidence>
<evidence type="ECO:0000313" key="5">
    <source>
        <dbReference type="EMBL" id="SUU92721.1"/>
    </source>
</evidence>
<organism evidence="5 6">
    <name type="scientific">Anaerococcus octavius</name>
    <dbReference type="NCBI Taxonomy" id="54007"/>
    <lineage>
        <taxon>Bacteria</taxon>
        <taxon>Bacillati</taxon>
        <taxon>Bacillota</taxon>
        <taxon>Tissierellia</taxon>
        <taxon>Tissierellales</taxon>
        <taxon>Peptoniphilaceae</taxon>
        <taxon>Anaerococcus</taxon>
    </lineage>
</organism>
<sequence length="300" mass="35295">MSGEYEVLGGIYIVYNNICERNYRHNIHFDEASHIYEINHCQKGRFECELKDGTITYMSPGDFSINVLNNSPMESLFPIGFYSGITIYIDVSKFDEEAIVLQQIFEINYEKILSHICEGERLFIKRSSDEVHHIFCEIYNASPNNNIKTYLKIKIQELFHYLNKVRDFKTNSDRKYYMKSNINVIKNINKFINNNYFKHYTYKSLSDLFDIKMTTMKQCYKFVYNETINETIRNRRLKEAANLLRDTNKSITEIAVAVGYSDYSSFSKAFKKEYGIFPTGYKSCLLGHNASKKTRLINDI</sequence>
<gene>
    <name evidence="5" type="primary">soxS</name>
    <name evidence="5" type="ORF">NCTC9810_01058</name>
</gene>
<dbReference type="SUPFAM" id="SSF47240">
    <property type="entry name" value="Ferritin-like"/>
    <property type="match status" value="1"/>
</dbReference>
<dbReference type="Proteomes" id="UP000255124">
    <property type="component" value="Unassembled WGS sequence"/>
</dbReference>
<dbReference type="InterPro" id="IPR018060">
    <property type="entry name" value="HTH_AraC"/>
</dbReference>
<protein>
    <submittedName>
        <fullName evidence="5">Regulatory protein soxS</fullName>
    </submittedName>
</protein>
<keyword evidence="1" id="KW-0805">Transcription regulation</keyword>
<evidence type="ECO:0000256" key="1">
    <source>
        <dbReference type="ARBA" id="ARBA00023015"/>
    </source>
</evidence>
<evidence type="ECO:0000259" key="4">
    <source>
        <dbReference type="PROSITE" id="PS01124"/>
    </source>
</evidence>
<dbReference type="RefSeq" id="WP_115595409.1">
    <property type="nucleotide sequence ID" value="NZ_UFTA01000002.1"/>
</dbReference>
<proteinExistence type="predicted"/>
<dbReference type="Gene3D" id="1.10.10.60">
    <property type="entry name" value="Homeodomain-like"/>
    <property type="match status" value="1"/>
</dbReference>
<dbReference type="PRINTS" id="PR00032">
    <property type="entry name" value="HTHARAC"/>
</dbReference>
<dbReference type="InterPro" id="IPR053142">
    <property type="entry name" value="PchR_regulatory_protein"/>
</dbReference>
<dbReference type="PROSITE" id="PS01124">
    <property type="entry name" value="HTH_ARAC_FAMILY_2"/>
    <property type="match status" value="1"/>
</dbReference>
<evidence type="ECO:0000256" key="3">
    <source>
        <dbReference type="ARBA" id="ARBA00023163"/>
    </source>
</evidence>
<dbReference type="InterPro" id="IPR020449">
    <property type="entry name" value="Tscrpt_reg_AraC-type_HTH"/>
</dbReference>
<name>A0A380WUJ1_9FIRM</name>
<feature type="domain" description="HTH araC/xylS-type" evidence="4">
    <location>
        <begin position="186"/>
        <end position="284"/>
    </location>
</feature>
<dbReference type="PANTHER" id="PTHR47893:SF1">
    <property type="entry name" value="REGULATORY PROTEIN PCHR"/>
    <property type="match status" value="1"/>
</dbReference>
<dbReference type="InterPro" id="IPR009078">
    <property type="entry name" value="Ferritin-like_SF"/>
</dbReference>
<accession>A0A380WUJ1</accession>
<dbReference type="EMBL" id="UFTA01000002">
    <property type="protein sequence ID" value="SUU92721.1"/>
    <property type="molecule type" value="Genomic_DNA"/>
</dbReference>
<evidence type="ECO:0000313" key="6">
    <source>
        <dbReference type="Proteomes" id="UP000255124"/>
    </source>
</evidence>
<dbReference type="AlphaFoldDB" id="A0A380WUJ1"/>
<dbReference type="SMART" id="SM00342">
    <property type="entry name" value="HTH_ARAC"/>
    <property type="match status" value="1"/>
</dbReference>
<dbReference type="SUPFAM" id="SSF46689">
    <property type="entry name" value="Homeodomain-like"/>
    <property type="match status" value="1"/>
</dbReference>
<dbReference type="InterPro" id="IPR009057">
    <property type="entry name" value="Homeodomain-like_sf"/>
</dbReference>
<keyword evidence="3" id="KW-0804">Transcription</keyword>
<dbReference type="Pfam" id="PF12833">
    <property type="entry name" value="HTH_18"/>
    <property type="match status" value="1"/>
</dbReference>
<reference evidence="5 6" key="1">
    <citation type="submission" date="2018-06" db="EMBL/GenBank/DDBJ databases">
        <authorList>
            <consortium name="Pathogen Informatics"/>
            <person name="Doyle S."/>
        </authorList>
    </citation>
    <scope>NUCLEOTIDE SEQUENCE [LARGE SCALE GENOMIC DNA]</scope>
    <source>
        <strain evidence="5 6">NCTC9810</strain>
    </source>
</reference>
<dbReference type="GO" id="GO:0003700">
    <property type="term" value="F:DNA-binding transcription factor activity"/>
    <property type="evidence" value="ECO:0007669"/>
    <property type="project" value="InterPro"/>
</dbReference>
<dbReference type="GO" id="GO:0043565">
    <property type="term" value="F:sequence-specific DNA binding"/>
    <property type="evidence" value="ECO:0007669"/>
    <property type="project" value="InterPro"/>
</dbReference>